<dbReference type="EnsemblPlants" id="AVESA.00010b.r2.1CG0104560.1">
    <property type="protein sequence ID" value="AVESA.00010b.r2.1CG0104560.1.CDS.1"/>
    <property type="gene ID" value="AVESA.00010b.r2.1CG0104560"/>
</dbReference>
<reference evidence="1" key="2">
    <citation type="submission" date="2025-09" db="UniProtKB">
        <authorList>
            <consortium name="EnsemblPlants"/>
        </authorList>
    </citation>
    <scope>IDENTIFICATION</scope>
</reference>
<dbReference type="Proteomes" id="UP001732700">
    <property type="component" value="Chromosome 1C"/>
</dbReference>
<protein>
    <submittedName>
        <fullName evidence="1">Uncharacterized protein</fullName>
    </submittedName>
</protein>
<evidence type="ECO:0000313" key="1">
    <source>
        <dbReference type="EnsemblPlants" id="AVESA.00010b.r2.1CG0104560.1.CDS.1"/>
    </source>
</evidence>
<evidence type="ECO:0000313" key="2">
    <source>
        <dbReference type="Proteomes" id="UP001732700"/>
    </source>
</evidence>
<reference evidence="1" key="1">
    <citation type="submission" date="2021-05" db="EMBL/GenBank/DDBJ databases">
        <authorList>
            <person name="Scholz U."/>
            <person name="Mascher M."/>
            <person name="Fiebig A."/>
        </authorList>
    </citation>
    <scope>NUCLEOTIDE SEQUENCE [LARGE SCALE GENOMIC DNA]</scope>
</reference>
<proteinExistence type="predicted"/>
<sequence>MARDLGGASAPNVGRGGRRAQALLASLDSDLEAFSHNPAHGSFVPLAFQASPVTNYVNQWFLSY</sequence>
<organism evidence="1 2">
    <name type="scientific">Avena sativa</name>
    <name type="common">Oat</name>
    <dbReference type="NCBI Taxonomy" id="4498"/>
    <lineage>
        <taxon>Eukaryota</taxon>
        <taxon>Viridiplantae</taxon>
        <taxon>Streptophyta</taxon>
        <taxon>Embryophyta</taxon>
        <taxon>Tracheophyta</taxon>
        <taxon>Spermatophyta</taxon>
        <taxon>Magnoliopsida</taxon>
        <taxon>Liliopsida</taxon>
        <taxon>Poales</taxon>
        <taxon>Poaceae</taxon>
        <taxon>BOP clade</taxon>
        <taxon>Pooideae</taxon>
        <taxon>Poodae</taxon>
        <taxon>Poeae</taxon>
        <taxon>Poeae Chloroplast Group 1 (Aveneae type)</taxon>
        <taxon>Aveninae</taxon>
        <taxon>Avena</taxon>
    </lineage>
</organism>
<name>A0ACD5TPP1_AVESA</name>
<accession>A0ACD5TPP1</accession>
<keyword evidence="2" id="KW-1185">Reference proteome</keyword>